<feature type="compositionally biased region" description="Pro residues" evidence="1">
    <location>
        <begin position="167"/>
        <end position="178"/>
    </location>
</feature>
<dbReference type="EMBL" id="JAWQEG010002595">
    <property type="protein sequence ID" value="KAK3870870.1"/>
    <property type="molecule type" value="Genomic_DNA"/>
</dbReference>
<reference evidence="2" key="1">
    <citation type="submission" date="2023-10" db="EMBL/GenBank/DDBJ databases">
        <title>Genome assemblies of two species of porcelain crab, Petrolisthes cinctipes and Petrolisthes manimaculis (Anomura: Porcellanidae).</title>
        <authorList>
            <person name="Angst P."/>
        </authorList>
    </citation>
    <scope>NUCLEOTIDE SEQUENCE</scope>
    <source>
        <strain evidence="2">PB745_01</strain>
        <tissue evidence="2">Gill</tissue>
    </source>
</reference>
<dbReference type="AlphaFoldDB" id="A0AAE1FAW9"/>
<feature type="compositionally biased region" description="Pro residues" evidence="1">
    <location>
        <begin position="190"/>
        <end position="201"/>
    </location>
</feature>
<sequence length="261" mass="27883">MKFGRSVTSWGGGGGGGGGRRYWMGLSREKVDRWCGGGGEAMGRARSCGGGGGEFGRGIGSEEEVERLPGGFCHIEEVERVWYIHKKWVGSGKGRVLGGGELYEKEVGEVIGANSPIIYSFHRPPTPTFSPSFSVLPTFPFVMSNPPPLHHTNSPPSTISSPHTPFTTPPPSLPPHHLPPFHHTTSLPSTTPPPSLPPHHLPPSHYTTTPPSPPHLHHSTTQSNIESPEQSHSPPSTMPFPPHSPSPLSLPPLSPLTCPSC</sequence>
<keyword evidence="3" id="KW-1185">Reference proteome</keyword>
<organism evidence="2 3">
    <name type="scientific">Petrolisthes cinctipes</name>
    <name type="common">Flat porcelain crab</name>
    <dbReference type="NCBI Taxonomy" id="88211"/>
    <lineage>
        <taxon>Eukaryota</taxon>
        <taxon>Metazoa</taxon>
        <taxon>Ecdysozoa</taxon>
        <taxon>Arthropoda</taxon>
        <taxon>Crustacea</taxon>
        <taxon>Multicrustacea</taxon>
        <taxon>Malacostraca</taxon>
        <taxon>Eumalacostraca</taxon>
        <taxon>Eucarida</taxon>
        <taxon>Decapoda</taxon>
        <taxon>Pleocyemata</taxon>
        <taxon>Anomura</taxon>
        <taxon>Galatheoidea</taxon>
        <taxon>Porcellanidae</taxon>
        <taxon>Petrolisthes</taxon>
    </lineage>
</organism>
<proteinExistence type="predicted"/>
<comment type="caution">
    <text evidence="2">The sequence shown here is derived from an EMBL/GenBank/DDBJ whole genome shotgun (WGS) entry which is preliminary data.</text>
</comment>
<gene>
    <name evidence="2" type="ORF">Pcinc_023947</name>
</gene>
<dbReference type="Proteomes" id="UP001286313">
    <property type="component" value="Unassembled WGS sequence"/>
</dbReference>
<feature type="region of interest" description="Disordered" evidence="1">
    <location>
        <begin position="150"/>
        <end position="261"/>
    </location>
</feature>
<feature type="compositionally biased region" description="Pro residues" evidence="1">
    <location>
        <begin position="236"/>
        <end position="254"/>
    </location>
</feature>
<feature type="compositionally biased region" description="Low complexity" evidence="1">
    <location>
        <begin position="150"/>
        <end position="166"/>
    </location>
</feature>
<name>A0AAE1FAW9_PETCI</name>
<evidence type="ECO:0000313" key="2">
    <source>
        <dbReference type="EMBL" id="KAK3870870.1"/>
    </source>
</evidence>
<evidence type="ECO:0000313" key="3">
    <source>
        <dbReference type="Proteomes" id="UP001286313"/>
    </source>
</evidence>
<evidence type="ECO:0000256" key="1">
    <source>
        <dbReference type="SAM" id="MobiDB-lite"/>
    </source>
</evidence>
<accession>A0AAE1FAW9</accession>
<protein>
    <submittedName>
        <fullName evidence="2">Uncharacterized protein</fullName>
    </submittedName>
</protein>